<evidence type="ECO:0000313" key="4">
    <source>
        <dbReference type="Proteomes" id="UP000179243"/>
    </source>
</evidence>
<dbReference type="Proteomes" id="UP000179243">
    <property type="component" value="Unassembled WGS sequence"/>
</dbReference>
<dbReference type="InterPro" id="IPR026444">
    <property type="entry name" value="Secre_tail"/>
</dbReference>
<accession>A0A1F7FAK2</accession>
<organism evidence="3 4">
    <name type="scientific">Candidatus Raymondbacteria bacterium RIFOXYD12_FULL_49_13</name>
    <dbReference type="NCBI Taxonomy" id="1817890"/>
    <lineage>
        <taxon>Bacteria</taxon>
        <taxon>Raymondiibacteriota</taxon>
    </lineage>
</organism>
<feature type="signal peptide" evidence="1">
    <location>
        <begin position="1"/>
        <end position="25"/>
    </location>
</feature>
<dbReference type="NCBIfam" id="TIGR04183">
    <property type="entry name" value="Por_Secre_tail"/>
    <property type="match status" value="1"/>
</dbReference>
<sequence>MKRGINMRTAIAVIVFLALTSVSQAALSTHSFTNKTGRGSHPSTLTYSNGRVIIDLSAISGAAVYRAILDPNRRYGNLGNDDAENTNDNVTQDMVIVSKAGNALELMSPRYRTFDATAAVQSALNVGGTRCTLTVSSAAGLGGDGAMISLDVMCNRSAVTAITQVDSASARFKDGDAMIIFKEVNPPFTSDSITCAQYLAEYNARFSSNAGADWSGAIEKIRYRIYRSTQPLISESALSLAELVDEIKPLSCWDAAYWGRGGCGTGDRIVPRYPVDSLVLATPGTGIYVDRYNGNTSETFYYFVSHTIDGAEDFSTFAQNVNATNSVVETGGHGMVLLREAQFNVTYKYTANCTLYYYVRWEAPPYCNMPNSPYDYLVALPPNVKRPKPMAQVSLHCWGGNLNGDWGWWCRADEGGLLISTNQYPYDWWTAYHENLGTLKSWTSGTVQPFTQARYLSFLYDFAVPKYTIDIERVHLGGNSMGGSGTSMWGMRSGHIFSHLISWVGVHIAKESPTYTGSYIGYFGDTAWNCPYSNEQMERFGYPLIHPEDNVNVWDYWDNTKWLAANLKTETPWMSNCNGTNDNGIGWPQAWKNANAMHDTKRGYNFTWGTHAHNMRALVLGHLNERYSDLDFHKNQSYPVFTNGSLNNPLGTVPWGHDSTGNHNNYVMWDASTVVDEPLQWEMSMWLISGAPQATETVDITPRRLQLLIHGAGSTYSWEWNEGATVIASGNVTADSNGLITITGLTLSKTHRTLKLNCSNCVTTGSEVATADVGIPELQLTPNPFNPSTTIRIKNTVGSRQKAEIIFFDVHGKLVQMLTTDNHQLSSGIAWDASKQPSGIYIIKVVAGNRVLVKKAVLVK</sequence>
<protein>
    <recommendedName>
        <fullName evidence="2">Secretion system C-terminal sorting domain-containing protein</fullName>
    </recommendedName>
</protein>
<feature type="chain" id="PRO_5009528542" description="Secretion system C-terminal sorting domain-containing protein" evidence="1">
    <location>
        <begin position="26"/>
        <end position="860"/>
    </location>
</feature>
<name>A0A1F7FAK2_UNCRA</name>
<evidence type="ECO:0000256" key="1">
    <source>
        <dbReference type="SAM" id="SignalP"/>
    </source>
</evidence>
<dbReference type="AlphaFoldDB" id="A0A1F7FAK2"/>
<evidence type="ECO:0000259" key="2">
    <source>
        <dbReference type="Pfam" id="PF18962"/>
    </source>
</evidence>
<dbReference type="SUPFAM" id="SSF53474">
    <property type="entry name" value="alpha/beta-Hydrolases"/>
    <property type="match status" value="1"/>
</dbReference>
<comment type="caution">
    <text evidence="3">The sequence shown here is derived from an EMBL/GenBank/DDBJ whole genome shotgun (WGS) entry which is preliminary data.</text>
</comment>
<reference evidence="3 4" key="1">
    <citation type="journal article" date="2016" name="Nat. Commun.">
        <title>Thousands of microbial genomes shed light on interconnected biogeochemical processes in an aquifer system.</title>
        <authorList>
            <person name="Anantharaman K."/>
            <person name="Brown C.T."/>
            <person name="Hug L.A."/>
            <person name="Sharon I."/>
            <person name="Castelle C.J."/>
            <person name="Probst A.J."/>
            <person name="Thomas B.C."/>
            <person name="Singh A."/>
            <person name="Wilkins M.J."/>
            <person name="Karaoz U."/>
            <person name="Brodie E.L."/>
            <person name="Williams K.H."/>
            <person name="Hubbard S.S."/>
            <person name="Banfield J.F."/>
        </authorList>
    </citation>
    <scope>NUCLEOTIDE SEQUENCE [LARGE SCALE GENOMIC DNA]</scope>
</reference>
<dbReference type="Pfam" id="PF18962">
    <property type="entry name" value="Por_Secre_tail"/>
    <property type="match status" value="1"/>
</dbReference>
<dbReference type="EMBL" id="MFYX01000084">
    <property type="protein sequence ID" value="OGK03628.1"/>
    <property type="molecule type" value="Genomic_DNA"/>
</dbReference>
<dbReference type="InterPro" id="IPR029058">
    <property type="entry name" value="AB_hydrolase_fold"/>
</dbReference>
<gene>
    <name evidence="3" type="ORF">A2519_02520</name>
</gene>
<proteinExistence type="predicted"/>
<keyword evidence="1" id="KW-0732">Signal</keyword>
<evidence type="ECO:0000313" key="3">
    <source>
        <dbReference type="EMBL" id="OGK03628.1"/>
    </source>
</evidence>
<feature type="domain" description="Secretion system C-terminal sorting" evidence="2">
    <location>
        <begin position="782"/>
        <end position="857"/>
    </location>
</feature>
<dbReference type="Gene3D" id="3.40.50.1820">
    <property type="entry name" value="alpha/beta hydrolase"/>
    <property type="match status" value="1"/>
</dbReference>